<name>A0ABV6ACN3_9PSEU</name>
<reference evidence="1 2" key="1">
    <citation type="submission" date="2024-09" db="EMBL/GenBank/DDBJ databases">
        <authorList>
            <person name="Sun Q."/>
            <person name="Mori K."/>
        </authorList>
    </citation>
    <scope>NUCLEOTIDE SEQUENCE [LARGE SCALE GENOMIC DNA]</scope>
    <source>
        <strain evidence="1 2">TBRC 7907</strain>
    </source>
</reference>
<comment type="caution">
    <text evidence="1">The sequence shown here is derived from an EMBL/GenBank/DDBJ whole genome shotgun (WGS) entry which is preliminary data.</text>
</comment>
<organism evidence="1 2">
    <name type="scientific">Allokutzneria oryzae</name>
    <dbReference type="NCBI Taxonomy" id="1378989"/>
    <lineage>
        <taxon>Bacteria</taxon>
        <taxon>Bacillati</taxon>
        <taxon>Actinomycetota</taxon>
        <taxon>Actinomycetes</taxon>
        <taxon>Pseudonocardiales</taxon>
        <taxon>Pseudonocardiaceae</taxon>
        <taxon>Allokutzneria</taxon>
    </lineage>
</organism>
<dbReference type="RefSeq" id="WP_377862571.1">
    <property type="nucleotide sequence ID" value="NZ_JBHLZU010000037.1"/>
</dbReference>
<sequence>MVVLPPADVHFSSGCPEWNFRDLLDDELQVCGQHHHGRVMVNIRETSNPTVFEAFVWLTPALARFVAGALVAAAEHVENNAREMR</sequence>
<proteinExistence type="predicted"/>
<gene>
    <name evidence="1" type="ORF">ACFFQA_37485</name>
</gene>
<protein>
    <submittedName>
        <fullName evidence="1">Uncharacterized protein</fullName>
    </submittedName>
</protein>
<dbReference type="EMBL" id="JBHLZU010000037">
    <property type="protein sequence ID" value="MFB9909659.1"/>
    <property type="molecule type" value="Genomic_DNA"/>
</dbReference>
<keyword evidence="2" id="KW-1185">Reference proteome</keyword>
<accession>A0ABV6ACN3</accession>
<dbReference type="Proteomes" id="UP001589693">
    <property type="component" value="Unassembled WGS sequence"/>
</dbReference>
<evidence type="ECO:0000313" key="1">
    <source>
        <dbReference type="EMBL" id="MFB9909659.1"/>
    </source>
</evidence>
<evidence type="ECO:0000313" key="2">
    <source>
        <dbReference type="Proteomes" id="UP001589693"/>
    </source>
</evidence>